<dbReference type="EMBL" id="LGTZ01000629">
    <property type="protein sequence ID" value="OJD24134.1"/>
    <property type="molecule type" value="Genomic_DNA"/>
</dbReference>
<evidence type="ECO:0000256" key="1">
    <source>
        <dbReference type="SAM" id="MobiDB-lite"/>
    </source>
</evidence>
<keyword evidence="3" id="KW-1185">Reference proteome</keyword>
<feature type="region of interest" description="Disordered" evidence="1">
    <location>
        <begin position="48"/>
        <end position="84"/>
    </location>
</feature>
<organism evidence="2 3">
    <name type="scientific">Blastomyces percursus</name>
    <dbReference type="NCBI Taxonomy" id="1658174"/>
    <lineage>
        <taxon>Eukaryota</taxon>
        <taxon>Fungi</taxon>
        <taxon>Dikarya</taxon>
        <taxon>Ascomycota</taxon>
        <taxon>Pezizomycotina</taxon>
        <taxon>Eurotiomycetes</taxon>
        <taxon>Eurotiomycetidae</taxon>
        <taxon>Onygenales</taxon>
        <taxon>Ajellomycetaceae</taxon>
        <taxon>Blastomyces</taxon>
    </lineage>
</organism>
<feature type="region of interest" description="Disordered" evidence="1">
    <location>
        <begin position="400"/>
        <end position="436"/>
    </location>
</feature>
<protein>
    <recommendedName>
        <fullName evidence="4">CCHC-type domain-containing protein</fullName>
    </recommendedName>
</protein>
<feature type="region of interest" description="Disordered" evidence="1">
    <location>
        <begin position="307"/>
        <end position="349"/>
    </location>
</feature>
<feature type="compositionally biased region" description="Low complexity" evidence="1">
    <location>
        <begin position="73"/>
        <end position="82"/>
    </location>
</feature>
<name>A0A1J9Q5X3_9EURO</name>
<comment type="caution">
    <text evidence="2">The sequence shown here is derived from an EMBL/GenBank/DDBJ whole genome shotgun (WGS) entry which is preliminary data.</text>
</comment>
<gene>
    <name evidence="2" type="ORF">ACJ73_04515</name>
</gene>
<reference evidence="2 3" key="1">
    <citation type="submission" date="2015-08" db="EMBL/GenBank/DDBJ databases">
        <title>Emmonsia species relationships and genome sequence.</title>
        <authorList>
            <person name="Cuomo C.A."/>
            <person name="Schwartz I.S."/>
            <person name="Kenyon C."/>
            <person name="De Hoog G.S."/>
            <person name="Govender N.P."/>
            <person name="Botha A."/>
            <person name="Moreno L."/>
            <person name="De Vries M."/>
            <person name="Munoz J.F."/>
            <person name="Stielow J.B."/>
        </authorList>
    </citation>
    <scope>NUCLEOTIDE SEQUENCE [LARGE SCALE GENOMIC DNA]</scope>
    <source>
        <strain evidence="2 3">EI222</strain>
    </source>
</reference>
<evidence type="ECO:0000313" key="2">
    <source>
        <dbReference type="EMBL" id="OJD24134.1"/>
    </source>
</evidence>
<dbReference type="Proteomes" id="UP000242791">
    <property type="component" value="Unassembled WGS sequence"/>
</dbReference>
<dbReference type="AlphaFoldDB" id="A0A1J9Q5X3"/>
<feature type="compositionally biased region" description="Basic and acidic residues" evidence="1">
    <location>
        <begin position="48"/>
        <end position="67"/>
    </location>
</feature>
<dbReference type="VEuPathDB" id="FungiDB:ACJ73_04515"/>
<proteinExistence type="predicted"/>
<accession>A0A1J9Q5X3</accession>
<feature type="compositionally biased region" description="Basic and acidic residues" evidence="1">
    <location>
        <begin position="400"/>
        <end position="409"/>
    </location>
</feature>
<evidence type="ECO:0000313" key="3">
    <source>
        <dbReference type="Proteomes" id="UP000242791"/>
    </source>
</evidence>
<evidence type="ECO:0008006" key="4">
    <source>
        <dbReference type="Google" id="ProtNLM"/>
    </source>
</evidence>
<sequence length="436" mass="50126">MSNFNKESNTATILLTGPENFDHWNRALRNLANSKQVYEVLFDGKEQLKEPNWDEEPKPPKVPERDIAPPPAASTRSATASPGISASASYEEKFRVWEMETKIYEYNVKKPWEAGMRRMEEKYKAQRKDLEEISKWMEETVSNKIKATCMMHTDETESASERIRRWYGKLALRTQQGTKAMREALIDKFDSLCQLSKQQPKSWFNWMNELEDVFVEMKAKEMEFTNTSETWFMKVKRKLLHHPETASWFDLYLLHEEEATESDTVDFIKMAAKFRRRFSLHTGGGKSQKSIVKGSFISYAGSGETALGDAPEGDVRDASPTARGDSRGRNTGSRGGRGSKRAWGDRDSVSNPQVTCEACGYYGHLLKNCWVVFPEKRPERSFISEPRARMVKRQIEEDEKLRTKIDHLQNKTKKSQGGGRKAANMASKEQQEQESE</sequence>
<dbReference type="OrthoDB" id="4766189at2759"/>